<dbReference type="AlphaFoldDB" id="A0A2X0NTE3"/>
<dbReference type="EMBL" id="FQNC01000012">
    <property type="protein sequence ID" value="SGY14192.1"/>
    <property type="molecule type" value="Genomic_DNA"/>
</dbReference>
<dbReference type="Proteomes" id="UP000249464">
    <property type="component" value="Unassembled WGS sequence"/>
</dbReference>
<proteinExistence type="predicted"/>
<name>A0A2X0NTE3_9BASI</name>
<keyword evidence="2" id="KW-1185">Reference proteome</keyword>
<organism evidence="1 2">
    <name type="scientific">Microbotryum silenes-dioicae</name>
    <dbReference type="NCBI Taxonomy" id="796604"/>
    <lineage>
        <taxon>Eukaryota</taxon>
        <taxon>Fungi</taxon>
        <taxon>Dikarya</taxon>
        <taxon>Basidiomycota</taxon>
        <taxon>Pucciniomycotina</taxon>
        <taxon>Microbotryomycetes</taxon>
        <taxon>Microbotryales</taxon>
        <taxon>Microbotryaceae</taxon>
        <taxon>Microbotryum</taxon>
    </lineage>
</organism>
<evidence type="ECO:0000313" key="2">
    <source>
        <dbReference type="Proteomes" id="UP000249464"/>
    </source>
</evidence>
<reference evidence="1 2" key="1">
    <citation type="submission" date="2016-11" db="EMBL/GenBank/DDBJ databases">
        <authorList>
            <person name="Jaros S."/>
            <person name="Januszkiewicz K."/>
            <person name="Wedrychowicz H."/>
        </authorList>
    </citation>
    <scope>NUCLEOTIDE SEQUENCE [LARGE SCALE GENOMIC DNA]</scope>
</reference>
<evidence type="ECO:0000313" key="1">
    <source>
        <dbReference type="EMBL" id="SGY14192.1"/>
    </source>
</evidence>
<accession>A0A2X0NTE3</accession>
<sequence length="84" mass="9693">MLTSREGRVSTHSSFSLSSRVQLYRRLAEEAGRVHPKLLRTLQELEADECDPLTRLADSEVRRDGRGFHRGRQVSDEWVFYMGG</sequence>
<gene>
    <name evidence="1" type="primary">BQ5605_C010g06095</name>
    <name evidence="1" type="ORF">BQ5605_C010G06095</name>
</gene>
<protein>
    <submittedName>
        <fullName evidence="1">BQ5605_C010g06095 protein</fullName>
    </submittedName>
</protein>